<evidence type="ECO:0000313" key="1">
    <source>
        <dbReference type="EMBL" id="KAA4606786.1"/>
    </source>
</evidence>
<dbReference type="GO" id="GO:0016740">
    <property type="term" value="F:transferase activity"/>
    <property type="evidence" value="ECO:0007669"/>
    <property type="project" value="UniProtKB-KW"/>
</dbReference>
<dbReference type="Gene3D" id="3.40.50.11820">
    <property type="match status" value="1"/>
</dbReference>
<gene>
    <name evidence="1" type="ORF">F3C24_27220</name>
</gene>
<accession>A0A642B301</accession>
<protein>
    <submittedName>
        <fullName evidence="1">CDP-glycerol glycerophosphotransferase family protein</fullName>
    </submittedName>
</protein>
<proteinExistence type="predicted"/>
<reference evidence="1" key="1">
    <citation type="journal article" date="2019" name="Nat. Med.">
        <title>A library of human gut bacterial isolates paired with longitudinal multiomics data enables mechanistic microbiome research.</title>
        <authorList>
            <person name="Poyet M."/>
            <person name="Groussin M."/>
            <person name="Gibbons S.M."/>
            <person name="Avila-Pacheco J."/>
            <person name="Jiang X."/>
            <person name="Kearney S.M."/>
            <person name="Perrotta A.R."/>
            <person name="Berdy B."/>
            <person name="Zhao S."/>
            <person name="Lieberman T.D."/>
            <person name="Swanson P.K."/>
            <person name="Smith M."/>
            <person name="Roesemann S."/>
            <person name="Alexander J.E."/>
            <person name="Rich S.A."/>
            <person name="Livny J."/>
            <person name="Vlamakis H."/>
            <person name="Clish C."/>
            <person name="Bullock K."/>
            <person name="Deik A."/>
            <person name="Scott J."/>
            <person name="Pierce K.A."/>
            <person name="Xavier R.J."/>
            <person name="Alm E.J."/>
        </authorList>
    </citation>
    <scope>NUCLEOTIDE SEQUENCE</scope>
    <source>
        <strain evidence="1">BIOML-A21</strain>
    </source>
</reference>
<sequence length="59" mass="6932">MMLVIKHLLGYFILLVSYVFPRISTIWVFGGENNAKYLYYKLNEKAADINCIWISKSKD</sequence>
<organism evidence="1">
    <name type="scientific">Bacteroides ovatus</name>
    <dbReference type="NCBI Taxonomy" id="28116"/>
    <lineage>
        <taxon>Bacteria</taxon>
        <taxon>Pseudomonadati</taxon>
        <taxon>Bacteroidota</taxon>
        <taxon>Bacteroidia</taxon>
        <taxon>Bacteroidales</taxon>
        <taxon>Bacteroidaceae</taxon>
        <taxon>Bacteroides</taxon>
    </lineage>
</organism>
<dbReference type="InterPro" id="IPR043149">
    <property type="entry name" value="TagF_N"/>
</dbReference>
<dbReference type="EMBL" id="VWFV01000131">
    <property type="protein sequence ID" value="KAA4606786.1"/>
    <property type="molecule type" value="Genomic_DNA"/>
</dbReference>
<comment type="caution">
    <text evidence="1">The sequence shown here is derived from an EMBL/GenBank/DDBJ whole genome shotgun (WGS) entry which is preliminary data.</text>
</comment>
<feature type="non-terminal residue" evidence="1">
    <location>
        <position position="59"/>
    </location>
</feature>
<dbReference type="AlphaFoldDB" id="A0A642B301"/>
<keyword evidence="1" id="KW-0808">Transferase</keyword>
<name>A0A642B301_BACOV</name>